<feature type="transmembrane region" description="Helical" evidence="5">
    <location>
        <begin position="259"/>
        <end position="280"/>
    </location>
</feature>
<dbReference type="Gene3D" id="1.20.5.420">
    <property type="entry name" value="Immunoglobulin FC, subunit C"/>
    <property type="match status" value="1"/>
</dbReference>
<evidence type="ECO:0000256" key="3">
    <source>
        <dbReference type="ARBA" id="ARBA00022989"/>
    </source>
</evidence>
<keyword evidence="3 5" id="KW-1133">Transmembrane helix</keyword>
<evidence type="ECO:0000256" key="5">
    <source>
        <dbReference type="SAM" id="Phobius"/>
    </source>
</evidence>
<keyword evidence="4 5" id="KW-0472">Membrane</keyword>
<proteinExistence type="predicted"/>
<dbReference type="GO" id="GO:0012505">
    <property type="term" value="C:endomembrane system"/>
    <property type="evidence" value="ECO:0007669"/>
    <property type="project" value="UniProtKB-SubCell"/>
</dbReference>
<dbReference type="InterPro" id="IPR009078">
    <property type="entry name" value="Ferritin-like_SF"/>
</dbReference>
<accession>A0A9Y1BJP3</accession>
<organism evidence="6">
    <name type="scientific">Candidatus Heimdallarchaeum aukensis</name>
    <dbReference type="NCBI Taxonomy" id="2876573"/>
    <lineage>
        <taxon>Archaea</taxon>
        <taxon>Promethearchaeati</taxon>
        <taxon>Candidatus Heimdallarchaeota</taxon>
        <taxon>Candidatus Heimdallarchaeia (ex Rinke et al. 2021) (nom. nud.)</taxon>
        <taxon>Candidatus Heimdallarchaeales</taxon>
        <taxon>Candidatus Heimdallarchaeaceae</taxon>
        <taxon>Candidatus Heimdallarchaeum</taxon>
    </lineage>
</organism>
<keyword evidence="2 5" id="KW-0812">Transmembrane</keyword>
<dbReference type="AlphaFoldDB" id="A0A9Y1BJP3"/>
<dbReference type="SUPFAM" id="SSF47240">
    <property type="entry name" value="Ferritin-like"/>
    <property type="match status" value="1"/>
</dbReference>
<dbReference type="GO" id="GO:0030026">
    <property type="term" value="P:intracellular manganese ion homeostasis"/>
    <property type="evidence" value="ECO:0007669"/>
    <property type="project" value="InterPro"/>
</dbReference>
<dbReference type="CDD" id="cd02431">
    <property type="entry name" value="Ferritin_CCC1_C"/>
    <property type="match status" value="1"/>
</dbReference>
<dbReference type="Pfam" id="PF01988">
    <property type="entry name" value="VIT1"/>
    <property type="match status" value="1"/>
</dbReference>
<feature type="transmembrane region" description="Helical" evidence="5">
    <location>
        <begin position="67"/>
        <end position="88"/>
    </location>
</feature>
<evidence type="ECO:0000256" key="4">
    <source>
        <dbReference type="ARBA" id="ARBA00023136"/>
    </source>
</evidence>
<evidence type="ECO:0000256" key="2">
    <source>
        <dbReference type="ARBA" id="ARBA00022692"/>
    </source>
</evidence>
<sequence length="286" mass="32345">MLDKKEKRIFLKLQKDEATANVIYTKISMKEKDNHNKEILKKIAGEEKKHYEILKSYTKTDIHPNRFIIFVYSLISIIFGITFLVKLLERGEDKAQENYRLYYEKYPPIQSIIEDEENHEVELISMINEERLNYIGSIVLGLNDALVELTGALAGFTFAIQTGELIALTGLITGISAALSMGASEYLSSKTEGDVNAKKSAVYTGFTYLITVFLLIIPFFLLQNQFISLAITLSVAILIIAVFNYYISVTNDEKFIKKFLEMAVISLGVALISFGIGYLIDKFILS</sequence>
<reference evidence="6" key="1">
    <citation type="journal article" date="2022" name="Nat. Microbiol.">
        <title>Unique mobile elements and scalable gene flow at the prokaryote-eukaryote boundary revealed by circularized Asgard archaea genomes.</title>
        <authorList>
            <person name="Wu F."/>
            <person name="Speth D.R."/>
            <person name="Philosof A."/>
            <person name="Cremiere A."/>
            <person name="Narayanan A."/>
            <person name="Barco R.A."/>
            <person name="Connon S.A."/>
            <person name="Amend J.P."/>
            <person name="Antoshechkin I.A."/>
            <person name="Orphan V.J."/>
        </authorList>
    </citation>
    <scope>NUCLEOTIDE SEQUENCE</scope>
    <source>
        <strain evidence="6">PM71</strain>
    </source>
</reference>
<gene>
    <name evidence="6" type="ORF">K9W45_09670</name>
</gene>
<protein>
    <submittedName>
        <fullName evidence="6">VIT1/CCC1 transporter family protein</fullName>
    </submittedName>
</protein>
<feature type="transmembrane region" description="Helical" evidence="5">
    <location>
        <begin position="166"/>
        <end position="188"/>
    </location>
</feature>
<dbReference type="CDD" id="cd01044">
    <property type="entry name" value="Ferritin_CCC1_N"/>
    <property type="match status" value="1"/>
</dbReference>
<evidence type="ECO:0000256" key="1">
    <source>
        <dbReference type="ARBA" id="ARBA00004127"/>
    </source>
</evidence>
<dbReference type="GO" id="GO:0005384">
    <property type="term" value="F:manganese ion transmembrane transporter activity"/>
    <property type="evidence" value="ECO:0007669"/>
    <property type="project" value="InterPro"/>
</dbReference>
<feature type="transmembrane region" description="Helical" evidence="5">
    <location>
        <begin position="226"/>
        <end position="247"/>
    </location>
</feature>
<dbReference type="PANTHER" id="PTHR31851">
    <property type="entry name" value="FE(2+)/MN(2+) TRANSPORTER PCL1"/>
    <property type="match status" value="1"/>
</dbReference>
<feature type="transmembrane region" description="Helical" evidence="5">
    <location>
        <begin position="200"/>
        <end position="220"/>
    </location>
</feature>
<name>A0A9Y1BJP3_9ARCH</name>
<dbReference type="InterPro" id="IPR008217">
    <property type="entry name" value="Ccc1_fam"/>
</dbReference>
<dbReference type="EMBL" id="CP084166">
    <property type="protein sequence ID" value="UJG40102.1"/>
    <property type="molecule type" value="Genomic_DNA"/>
</dbReference>
<comment type="subcellular location">
    <subcellularLocation>
        <location evidence="1">Endomembrane system</location>
        <topology evidence="1">Multi-pass membrane protein</topology>
    </subcellularLocation>
</comment>
<dbReference type="InterPro" id="IPR039376">
    <property type="entry name" value="Ferritin_CCC1_N"/>
</dbReference>
<dbReference type="Proteomes" id="UP001201020">
    <property type="component" value="Chromosome"/>
</dbReference>
<evidence type="ECO:0000313" key="6">
    <source>
        <dbReference type="EMBL" id="UJG40102.1"/>
    </source>
</evidence>